<dbReference type="AlphaFoldDB" id="A0A163KUZ8"/>
<dbReference type="SUPFAM" id="SSF51215">
    <property type="entry name" value="Regulatory protein AraC"/>
    <property type="match status" value="1"/>
</dbReference>
<sequence length="290" mass="33007">MMKPTYSVASNPAQQGSGWLHVRFAGESQTRPEHALGPKIYDHYLLHIIESGYGIFRTETDMYQLGPGDCFLIHPGQIVSYESDASCPWQYRWVAFDGEHAGEEMNRLGLTPDKPVLHLMEANNPIPGYVSLIQKHFQSREESSHIAAIGYLHLICAEILNRSDRPSLLSLAEPQVQRTVKQMINYMTSQYAHPVSIEQMCASLGYNRAYLSRIFKQETGMTPITYLLKLRIDQSKRLLRERPDLSIEQVSASVGLTDPLYFSRQFKRLVGRSPTRYRKDIMSAATPTEP</sequence>
<dbReference type="OrthoDB" id="9813413at2"/>
<dbReference type="SUPFAM" id="SSF46689">
    <property type="entry name" value="Homeodomain-like"/>
    <property type="match status" value="2"/>
</dbReference>
<dbReference type="CDD" id="cd06986">
    <property type="entry name" value="cupin_MmsR-like_N"/>
    <property type="match status" value="1"/>
</dbReference>
<evidence type="ECO:0000256" key="2">
    <source>
        <dbReference type="ARBA" id="ARBA00023125"/>
    </source>
</evidence>
<dbReference type="RefSeq" id="WP_063478888.1">
    <property type="nucleotide sequence ID" value="NZ_CP147845.1"/>
</dbReference>
<keyword evidence="3" id="KW-0804">Transcription</keyword>
<dbReference type="InterPro" id="IPR003313">
    <property type="entry name" value="AraC-bd"/>
</dbReference>
<dbReference type="Pfam" id="PF12833">
    <property type="entry name" value="HTH_18"/>
    <property type="match status" value="1"/>
</dbReference>
<dbReference type="PROSITE" id="PS00041">
    <property type="entry name" value="HTH_ARAC_FAMILY_1"/>
    <property type="match status" value="1"/>
</dbReference>
<comment type="caution">
    <text evidence="5">The sequence shown here is derived from an EMBL/GenBank/DDBJ whole genome shotgun (WGS) entry which is preliminary data.</text>
</comment>
<proteinExistence type="predicted"/>
<dbReference type="PROSITE" id="PS01124">
    <property type="entry name" value="HTH_ARAC_FAMILY_2"/>
    <property type="match status" value="1"/>
</dbReference>
<evidence type="ECO:0000256" key="1">
    <source>
        <dbReference type="ARBA" id="ARBA00023015"/>
    </source>
</evidence>
<dbReference type="SMART" id="SM00342">
    <property type="entry name" value="HTH_ARAC"/>
    <property type="match status" value="1"/>
</dbReference>
<keyword evidence="6" id="KW-1185">Reference proteome</keyword>
<evidence type="ECO:0000313" key="6">
    <source>
        <dbReference type="Proteomes" id="UP000076796"/>
    </source>
</evidence>
<dbReference type="GO" id="GO:0043565">
    <property type="term" value="F:sequence-specific DNA binding"/>
    <property type="evidence" value="ECO:0007669"/>
    <property type="project" value="InterPro"/>
</dbReference>
<evidence type="ECO:0000259" key="4">
    <source>
        <dbReference type="PROSITE" id="PS01124"/>
    </source>
</evidence>
<dbReference type="GO" id="GO:0003700">
    <property type="term" value="F:DNA-binding transcription factor activity"/>
    <property type="evidence" value="ECO:0007669"/>
    <property type="project" value="InterPro"/>
</dbReference>
<dbReference type="Gene3D" id="2.60.120.280">
    <property type="entry name" value="Regulatory protein AraC"/>
    <property type="match status" value="1"/>
</dbReference>
<keyword evidence="2" id="KW-0238">DNA-binding</keyword>
<dbReference type="InterPro" id="IPR018062">
    <property type="entry name" value="HTH_AraC-typ_CS"/>
</dbReference>
<name>A0A163KUZ8_9BACL</name>
<dbReference type="Proteomes" id="UP000076796">
    <property type="component" value="Unassembled WGS sequence"/>
</dbReference>
<dbReference type="InterPro" id="IPR009057">
    <property type="entry name" value="Homeodomain-like_sf"/>
</dbReference>
<feature type="domain" description="HTH araC/xylS-type" evidence="4">
    <location>
        <begin position="181"/>
        <end position="280"/>
    </location>
</feature>
<reference evidence="5" key="1">
    <citation type="journal article" date="2016" name="Genome Announc.">
        <title>Draft genomes of two strains of Paenibacillus glucanolyticus with capability to degrade lignocellulose.</title>
        <authorList>
            <person name="Mathews S.L."/>
            <person name="Pawlak J."/>
            <person name="Grunden A.M."/>
        </authorList>
    </citation>
    <scope>NUCLEOTIDE SEQUENCE [LARGE SCALE GENOMIC DNA]</scope>
    <source>
        <strain evidence="5">SLM1</strain>
    </source>
</reference>
<evidence type="ECO:0000256" key="3">
    <source>
        <dbReference type="ARBA" id="ARBA00023163"/>
    </source>
</evidence>
<dbReference type="Pfam" id="PF02311">
    <property type="entry name" value="AraC_binding"/>
    <property type="match status" value="1"/>
</dbReference>
<accession>A0A163KUZ8</accession>
<dbReference type="EMBL" id="LWMH01000001">
    <property type="protein sequence ID" value="KZS47542.1"/>
    <property type="molecule type" value="Genomic_DNA"/>
</dbReference>
<dbReference type="Gene3D" id="1.10.10.60">
    <property type="entry name" value="Homeodomain-like"/>
    <property type="match status" value="2"/>
</dbReference>
<organism evidence="5 6">
    <name type="scientific">Paenibacillus glucanolyticus</name>
    <dbReference type="NCBI Taxonomy" id="59843"/>
    <lineage>
        <taxon>Bacteria</taxon>
        <taxon>Bacillati</taxon>
        <taxon>Bacillota</taxon>
        <taxon>Bacilli</taxon>
        <taxon>Bacillales</taxon>
        <taxon>Paenibacillaceae</taxon>
        <taxon>Paenibacillus</taxon>
    </lineage>
</organism>
<dbReference type="PANTHER" id="PTHR43280:SF2">
    <property type="entry name" value="HTH-TYPE TRANSCRIPTIONAL REGULATOR EXSA"/>
    <property type="match status" value="1"/>
</dbReference>
<dbReference type="STRING" id="59843.A3958_16670"/>
<gene>
    <name evidence="5" type="ORF">AWU65_17265</name>
</gene>
<dbReference type="InterPro" id="IPR037923">
    <property type="entry name" value="HTH-like"/>
</dbReference>
<keyword evidence="1" id="KW-0805">Transcription regulation</keyword>
<evidence type="ECO:0000313" key="5">
    <source>
        <dbReference type="EMBL" id="KZS47542.1"/>
    </source>
</evidence>
<protein>
    <submittedName>
        <fullName evidence="5">AraC family transcriptional regulator</fullName>
    </submittedName>
</protein>
<dbReference type="PANTHER" id="PTHR43280">
    <property type="entry name" value="ARAC-FAMILY TRANSCRIPTIONAL REGULATOR"/>
    <property type="match status" value="1"/>
</dbReference>
<dbReference type="GeneID" id="97557018"/>
<dbReference type="InterPro" id="IPR018060">
    <property type="entry name" value="HTH_AraC"/>
</dbReference>